<evidence type="ECO:0000313" key="1">
    <source>
        <dbReference type="EMBL" id="AJA41300.1"/>
    </source>
</evidence>
<accession>A0A0B4SK97</accession>
<dbReference type="Proteomes" id="UP000031807">
    <property type="component" value="Segment"/>
</dbReference>
<proteinExistence type="predicted"/>
<dbReference type="KEGG" id="vg:26626775"/>
<gene>
    <name evidence="1" type="ORF">pPM01_0051</name>
</gene>
<sequence>MASNKLEILKALTSLLETVSSDGNENIRPYSLAGSVYRGRTVFGDNDPVPLVSILEAKGANYADYADDFKIINKTGWNLLIQGWVDPIDPKQETDPVYELVQDVICALQKINAVRPETGKPLYPEYYRLGGRIFELTLGDEVVRPSEVEVSSKAFFYLPIVIGITNQARG</sequence>
<protein>
    <submittedName>
        <fullName evidence="1">Uncharacterized protein</fullName>
    </submittedName>
</protein>
<dbReference type="EMBL" id="KP063118">
    <property type="protein sequence ID" value="AJA41300.1"/>
    <property type="molecule type" value="Genomic_DNA"/>
</dbReference>
<name>A0A0B4SK97_9CAUD</name>
<keyword evidence="2" id="KW-1185">Reference proteome</keyword>
<dbReference type="RefSeq" id="YP_009199664.1">
    <property type="nucleotide sequence ID" value="NC_028812.1"/>
</dbReference>
<organism evidence="1 2">
    <name type="scientific">Proteus phage pPM_01</name>
    <dbReference type="NCBI Taxonomy" id="1567485"/>
    <lineage>
        <taxon>Viruses</taxon>
        <taxon>Duplodnaviria</taxon>
        <taxon>Heunggongvirae</taxon>
        <taxon>Uroviricota</taxon>
        <taxon>Caudoviricetes</taxon>
        <taxon>Casjensviridae</taxon>
        <taxon>Lavrentievavirus</taxon>
        <taxon>Lavrentievavirus pPM01</taxon>
    </lineage>
</organism>
<dbReference type="GeneID" id="26626775"/>
<dbReference type="OrthoDB" id="10088at10239"/>
<reference evidence="1 2" key="1">
    <citation type="submission" date="2014-10" db="EMBL/GenBank/DDBJ databases">
        <title>Characterization of phage pPM_01 specific to Proteus mirabilis.</title>
        <authorList>
            <person name="Wirjon I.A."/>
            <person name="Mat Arip Y."/>
        </authorList>
    </citation>
    <scope>NUCLEOTIDE SEQUENCE [LARGE SCALE GENOMIC DNA]</scope>
</reference>
<evidence type="ECO:0000313" key="2">
    <source>
        <dbReference type="Proteomes" id="UP000031807"/>
    </source>
</evidence>